<dbReference type="EMBL" id="JAAAIM010000400">
    <property type="protein sequence ID" value="KAG0288594.1"/>
    <property type="molecule type" value="Genomic_DNA"/>
</dbReference>
<feature type="signal peptide" evidence="1">
    <location>
        <begin position="1"/>
        <end position="24"/>
    </location>
</feature>
<keyword evidence="3" id="KW-1185">Reference proteome</keyword>
<name>A0ABQ7K210_9FUNG</name>
<organism evidence="2 3">
    <name type="scientific">Linnemannia gamsii</name>
    <dbReference type="NCBI Taxonomy" id="64522"/>
    <lineage>
        <taxon>Eukaryota</taxon>
        <taxon>Fungi</taxon>
        <taxon>Fungi incertae sedis</taxon>
        <taxon>Mucoromycota</taxon>
        <taxon>Mortierellomycotina</taxon>
        <taxon>Mortierellomycetes</taxon>
        <taxon>Mortierellales</taxon>
        <taxon>Mortierellaceae</taxon>
        <taxon>Linnemannia</taxon>
    </lineage>
</organism>
<keyword evidence="1" id="KW-0732">Signal</keyword>
<dbReference type="Proteomes" id="UP001194696">
    <property type="component" value="Unassembled WGS sequence"/>
</dbReference>
<gene>
    <name evidence="2" type="ORF">BGZ96_007691</name>
</gene>
<proteinExistence type="predicted"/>
<protein>
    <submittedName>
        <fullName evidence="2">Uncharacterized protein</fullName>
    </submittedName>
</protein>
<feature type="chain" id="PRO_5046929835" evidence="1">
    <location>
        <begin position="25"/>
        <end position="101"/>
    </location>
</feature>
<comment type="caution">
    <text evidence="2">The sequence shown here is derived from an EMBL/GenBank/DDBJ whole genome shotgun (WGS) entry which is preliminary data.</text>
</comment>
<accession>A0ABQ7K210</accession>
<reference evidence="2 3" key="1">
    <citation type="journal article" date="2020" name="Fungal Divers.">
        <title>Resolving the Mortierellaceae phylogeny through synthesis of multi-gene phylogenetics and phylogenomics.</title>
        <authorList>
            <person name="Vandepol N."/>
            <person name="Liber J."/>
            <person name="Desiro A."/>
            <person name="Na H."/>
            <person name="Kennedy M."/>
            <person name="Barry K."/>
            <person name="Grigoriev I.V."/>
            <person name="Miller A.N."/>
            <person name="O'Donnell K."/>
            <person name="Stajich J.E."/>
            <person name="Bonito G."/>
        </authorList>
    </citation>
    <scope>NUCLEOTIDE SEQUENCE [LARGE SCALE GENOMIC DNA]</scope>
    <source>
        <strain evidence="2 3">AD045</strain>
    </source>
</reference>
<evidence type="ECO:0000313" key="2">
    <source>
        <dbReference type="EMBL" id="KAG0288594.1"/>
    </source>
</evidence>
<evidence type="ECO:0000256" key="1">
    <source>
        <dbReference type="SAM" id="SignalP"/>
    </source>
</evidence>
<evidence type="ECO:0000313" key="3">
    <source>
        <dbReference type="Proteomes" id="UP001194696"/>
    </source>
</evidence>
<sequence>MKFSIQASIAAFLVAMMSTNGVMADACSNQGGVIAMSFDGKGYCLQILNGDCKSQGGVLVNTIKGVLYCVQPFNYVADCKREGGAIFNTIKGIGYCVKPIF</sequence>